<organism evidence="2 3">
    <name type="scientific">Geodermatophilus saharensis</name>
    <dbReference type="NCBI Taxonomy" id="1137994"/>
    <lineage>
        <taxon>Bacteria</taxon>
        <taxon>Bacillati</taxon>
        <taxon>Actinomycetota</taxon>
        <taxon>Actinomycetes</taxon>
        <taxon>Geodermatophilales</taxon>
        <taxon>Geodermatophilaceae</taxon>
        <taxon>Geodermatophilus</taxon>
    </lineage>
</organism>
<feature type="transmembrane region" description="Helical" evidence="1">
    <location>
        <begin position="47"/>
        <end position="67"/>
    </location>
</feature>
<feature type="transmembrane region" description="Helical" evidence="1">
    <location>
        <begin position="21"/>
        <end position="41"/>
    </location>
</feature>
<keyword evidence="1" id="KW-0472">Membrane</keyword>
<keyword evidence="1" id="KW-1133">Transmembrane helix</keyword>
<sequence length="126" mass="13166">MSDVEHLKMVQAVIGRLAGNSFLLKGWSVTLAAALSAFARVDSDRSLAWISVGVVVVFAGLDAYYLAVERAYRELYAAAVADRVGVHVMRVSKPGACGVSRALLSPSVLPLHAAVLVGATVVALST</sequence>
<reference evidence="3" key="1">
    <citation type="submission" date="2017-06" db="EMBL/GenBank/DDBJ databases">
        <authorList>
            <person name="Varghese N."/>
            <person name="Submissions S."/>
        </authorList>
    </citation>
    <scope>NUCLEOTIDE SEQUENCE [LARGE SCALE GENOMIC DNA]</scope>
    <source>
        <strain evidence="3">DSM 45423</strain>
    </source>
</reference>
<dbReference type="AlphaFoldDB" id="A0A239G9F7"/>
<protein>
    <submittedName>
        <fullName evidence="2">Uncharacterized protein</fullName>
    </submittedName>
</protein>
<dbReference type="OrthoDB" id="573709at2"/>
<keyword evidence="3" id="KW-1185">Reference proteome</keyword>
<name>A0A239G9F7_9ACTN</name>
<evidence type="ECO:0000313" key="2">
    <source>
        <dbReference type="EMBL" id="SNS65731.1"/>
    </source>
</evidence>
<dbReference type="Proteomes" id="UP000198386">
    <property type="component" value="Unassembled WGS sequence"/>
</dbReference>
<dbReference type="EMBL" id="FZOH01000006">
    <property type="protein sequence ID" value="SNS65731.1"/>
    <property type="molecule type" value="Genomic_DNA"/>
</dbReference>
<dbReference type="RefSeq" id="WP_141233826.1">
    <property type="nucleotide sequence ID" value="NZ_FZOH01000006.1"/>
</dbReference>
<keyword evidence="1" id="KW-0812">Transmembrane</keyword>
<evidence type="ECO:0000256" key="1">
    <source>
        <dbReference type="SAM" id="Phobius"/>
    </source>
</evidence>
<gene>
    <name evidence="2" type="ORF">SAMN04488107_3347</name>
</gene>
<accession>A0A239G9F7</accession>
<evidence type="ECO:0000313" key="3">
    <source>
        <dbReference type="Proteomes" id="UP000198386"/>
    </source>
</evidence>
<proteinExistence type="predicted"/>